<sequence>MLYALIALALILLIFLLVYNTRVARKSDNRQKTELDNTEPAGPEVIDRIENRPSGKIIEIEQHSRTSQNMSDQDYREALRQFSNQNKPPKQEEFNSKPEKTSDEAYREALRSMAKRD</sequence>
<name>A0ABS4H579_9BACL</name>
<feature type="region of interest" description="Disordered" evidence="1">
    <location>
        <begin position="27"/>
        <end position="117"/>
    </location>
</feature>
<accession>A0ABS4H579</accession>
<gene>
    <name evidence="2" type="ORF">J2Z20_002601</name>
</gene>
<organism evidence="2 3">
    <name type="scientific">Paenibacillus sediminis</name>
    <dbReference type="NCBI Taxonomy" id="664909"/>
    <lineage>
        <taxon>Bacteria</taxon>
        <taxon>Bacillati</taxon>
        <taxon>Bacillota</taxon>
        <taxon>Bacilli</taxon>
        <taxon>Bacillales</taxon>
        <taxon>Paenibacillaceae</taxon>
        <taxon>Paenibacillus</taxon>
    </lineage>
</organism>
<dbReference type="Proteomes" id="UP001519273">
    <property type="component" value="Unassembled WGS sequence"/>
</dbReference>
<keyword evidence="3" id="KW-1185">Reference proteome</keyword>
<evidence type="ECO:0000313" key="2">
    <source>
        <dbReference type="EMBL" id="MBP1937688.1"/>
    </source>
</evidence>
<dbReference type="RefSeq" id="WP_209850741.1">
    <property type="nucleotide sequence ID" value="NZ_CBCRVE010000007.1"/>
</dbReference>
<protein>
    <submittedName>
        <fullName evidence="2">Uncharacterized protein</fullName>
    </submittedName>
</protein>
<feature type="compositionally biased region" description="Basic and acidic residues" evidence="1">
    <location>
        <begin position="89"/>
        <end position="117"/>
    </location>
</feature>
<proteinExistence type="predicted"/>
<comment type="caution">
    <text evidence="2">The sequence shown here is derived from an EMBL/GenBank/DDBJ whole genome shotgun (WGS) entry which is preliminary data.</text>
</comment>
<evidence type="ECO:0000313" key="3">
    <source>
        <dbReference type="Proteomes" id="UP001519273"/>
    </source>
</evidence>
<evidence type="ECO:0000256" key="1">
    <source>
        <dbReference type="SAM" id="MobiDB-lite"/>
    </source>
</evidence>
<dbReference type="EMBL" id="JAGGKP010000006">
    <property type="protein sequence ID" value="MBP1937688.1"/>
    <property type="molecule type" value="Genomic_DNA"/>
</dbReference>
<reference evidence="2 3" key="1">
    <citation type="submission" date="2021-03" db="EMBL/GenBank/DDBJ databases">
        <title>Genomic Encyclopedia of Type Strains, Phase IV (KMG-IV): sequencing the most valuable type-strain genomes for metagenomic binning, comparative biology and taxonomic classification.</title>
        <authorList>
            <person name="Goeker M."/>
        </authorList>
    </citation>
    <scope>NUCLEOTIDE SEQUENCE [LARGE SCALE GENOMIC DNA]</scope>
    <source>
        <strain evidence="2 3">DSM 23491</strain>
    </source>
</reference>
<feature type="compositionally biased region" description="Basic and acidic residues" evidence="1">
    <location>
        <begin position="45"/>
        <end position="64"/>
    </location>
</feature>